<keyword evidence="4" id="KW-1133">Transmembrane helix</keyword>
<keyword evidence="4" id="KW-0472">Membrane</keyword>
<evidence type="ECO:0000256" key="4">
    <source>
        <dbReference type="SAM" id="Phobius"/>
    </source>
</evidence>
<dbReference type="Proteomes" id="UP000192220">
    <property type="component" value="Unplaced"/>
</dbReference>
<dbReference type="GO" id="GO:0006955">
    <property type="term" value="P:immune response"/>
    <property type="evidence" value="ECO:0007669"/>
    <property type="project" value="InterPro"/>
</dbReference>
<dbReference type="FunCoup" id="A0A2I4CXZ5">
    <property type="interactions" value="28"/>
</dbReference>
<protein>
    <submittedName>
        <fullName evidence="7">CD74 molecule, major histocompatibility complex, class II invariant chain b</fullName>
    </submittedName>
</protein>
<dbReference type="InterPro" id="IPR036857">
    <property type="entry name" value="Thyroglobulin_1_sf"/>
</dbReference>
<dbReference type="CTD" id="30645"/>
<dbReference type="PIRSF" id="PIRSF001992">
    <property type="entry name" value="CD74_antigen"/>
    <property type="match status" value="1"/>
</dbReference>
<evidence type="ECO:0000313" key="6">
    <source>
        <dbReference type="Proteomes" id="UP000192220"/>
    </source>
</evidence>
<dbReference type="AlphaFoldDB" id="A0A2I4CXZ5"/>
<proteinExistence type="predicted"/>
<feature type="transmembrane region" description="Helical" evidence="4">
    <location>
        <begin position="27"/>
        <end position="49"/>
    </location>
</feature>
<dbReference type="GO" id="GO:0035718">
    <property type="term" value="F:macrophage migration inhibitory factor binding"/>
    <property type="evidence" value="ECO:0007669"/>
    <property type="project" value="InterPro"/>
</dbReference>
<dbReference type="CDD" id="cd00191">
    <property type="entry name" value="TY"/>
    <property type="match status" value="1"/>
</dbReference>
<evidence type="ECO:0000256" key="3">
    <source>
        <dbReference type="PROSITE-ProRule" id="PRU00500"/>
    </source>
</evidence>
<evidence type="ECO:0000313" key="7">
    <source>
        <dbReference type="RefSeq" id="XP_013884867.1"/>
    </source>
</evidence>
<dbReference type="GO" id="GO:0042289">
    <property type="term" value="F:MHC class II protein binding"/>
    <property type="evidence" value="ECO:0007669"/>
    <property type="project" value="InterPro"/>
</dbReference>
<feature type="disulfide bond" evidence="2">
    <location>
        <begin position="145"/>
        <end position="150"/>
    </location>
</feature>
<dbReference type="Gene3D" id="4.10.800.10">
    <property type="entry name" value="Thyroglobulin type-1"/>
    <property type="match status" value="1"/>
</dbReference>
<dbReference type="OrthoDB" id="406800at2759"/>
<accession>A0A2I4CXZ5</accession>
<keyword evidence="6" id="KW-1185">Reference proteome</keyword>
<dbReference type="PROSITE" id="PS51162">
    <property type="entry name" value="THYROGLOBULIN_1_2"/>
    <property type="match status" value="1"/>
</dbReference>
<dbReference type="GO" id="GO:0016020">
    <property type="term" value="C:membrane"/>
    <property type="evidence" value="ECO:0007669"/>
    <property type="project" value="InterPro"/>
</dbReference>
<evidence type="ECO:0000256" key="1">
    <source>
        <dbReference type="ARBA" id="ARBA00023157"/>
    </source>
</evidence>
<dbReference type="PROSITE" id="PS00484">
    <property type="entry name" value="THYROGLOBULIN_1_1"/>
    <property type="match status" value="1"/>
</dbReference>
<dbReference type="SMART" id="SM00211">
    <property type="entry name" value="TY"/>
    <property type="match status" value="1"/>
</dbReference>
<dbReference type="GO" id="GO:0006886">
    <property type="term" value="P:intracellular protein transport"/>
    <property type="evidence" value="ECO:0007669"/>
    <property type="project" value="InterPro"/>
</dbReference>
<dbReference type="Pfam" id="PF09307">
    <property type="entry name" value="MHC2-interact"/>
    <property type="match status" value="1"/>
</dbReference>
<gene>
    <name evidence="7" type="primary">cd74b</name>
</gene>
<dbReference type="InterPro" id="IPR015386">
    <property type="entry name" value="MHC_II-assoc_invar/CLIP_MHC-bd"/>
</dbReference>
<name>A0A2I4CXZ5_AUSLI</name>
<evidence type="ECO:0000259" key="5">
    <source>
        <dbReference type="PROSITE" id="PS51162"/>
    </source>
</evidence>
<dbReference type="RefSeq" id="XP_013884867.1">
    <property type="nucleotide sequence ID" value="XM_014029413.1"/>
</dbReference>
<comment type="caution">
    <text evidence="3">Lacks conserved residue(s) required for the propagation of feature annotation.</text>
</comment>
<evidence type="ECO:0000256" key="2">
    <source>
        <dbReference type="PIRSR" id="PIRSR001992-1"/>
    </source>
</evidence>
<keyword evidence="1 2" id="KW-1015">Disulfide bond</keyword>
<dbReference type="InterPro" id="IPR000716">
    <property type="entry name" value="Thyroglobulin_1"/>
</dbReference>
<reference evidence="7" key="1">
    <citation type="submission" date="2025-08" db="UniProtKB">
        <authorList>
            <consortium name="RefSeq"/>
        </authorList>
    </citation>
    <scope>IDENTIFICATION</scope>
</reference>
<feature type="disulfide bond" evidence="2 3">
    <location>
        <begin position="115"/>
        <end position="134"/>
    </location>
</feature>
<organism evidence="6 7">
    <name type="scientific">Austrofundulus limnaeus</name>
    <name type="common">Annual killifish</name>
    <dbReference type="NCBI Taxonomy" id="52670"/>
    <lineage>
        <taxon>Eukaryota</taxon>
        <taxon>Metazoa</taxon>
        <taxon>Chordata</taxon>
        <taxon>Craniata</taxon>
        <taxon>Vertebrata</taxon>
        <taxon>Euteleostomi</taxon>
        <taxon>Actinopterygii</taxon>
        <taxon>Neopterygii</taxon>
        <taxon>Teleostei</taxon>
        <taxon>Neoteleostei</taxon>
        <taxon>Acanthomorphata</taxon>
        <taxon>Ovalentaria</taxon>
        <taxon>Atherinomorphae</taxon>
        <taxon>Cyprinodontiformes</taxon>
        <taxon>Rivulidae</taxon>
        <taxon>Austrofundulus</taxon>
    </lineage>
</organism>
<sequence length="189" mass="20423">MSDPETQTEPLVGTPAQAPRSSRAYKVAGLTLLGCVLIVGQAAIAYFLLSQKSDIKSLQEQNDKINTELTRGRSASVPVQMHMPMSVMTELLDDTMEEEASAGVPGKTPAPLTTCQQEFAGLKPVQVPGFRPRCDKKGLYERQQCFMRQCWCVNPADGQQIPGSLRQGPVNCSSIRAIPAGATLTLSDE</sequence>
<dbReference type="InParanoid" id="A0A2I4CXZ5"/>
<dbReference type="InterPro" id="IPR043530">
    <property type="entry name" value="CD74_antigen"/>
</dbReference>
<dbReference type="SUPFAM" id="SSF57610">
    <property type="entry name" value="Thyroglobulin type-1 domain"/>
    <property type="match status" value="1"/>
</dbReference>
<feature type="disulfide bond" evidence="2 3">
    <location>
        <begin position="152"/>
        <end position="172"/>
    </location>
</feature>
<feature type="domain" description="Thyroglobulin type-1" evidence="5">
    <location>
        <begin position="112"/>
        <end position="172"/>
    </location>
</feature>
<dbReference type="KEGG" id="alim:106533141"/>
<dbReference type="GO" id="GO:0019882">
    <property type="term" value="P:antigen processing and presentation"/>
    <property type="evidence" value="ECO:0007669"/>
    <property type="project" value="InterPro"/>
</dbReference>
<keyword evidence="4" id="KW-0812">Transmembrane</keyword>
<dbReference type="Pfam" id="PF00086">
    <property type="entry name" value="Thyroglobulin_1"/>
    <property type="match status" value="1"/>
</dbReference>